<keyword evidence="4" id="KW-0808">Transferase</keyword>
<feature type="compositionally biased region" description="Pro residues" evidence="1">
    <location>
        <begin position="395"/>
        <end position="406"/>
    </location>
</feature>
<feature type="region of interest" description="Disordered" evidence="1">
    <location>
        <begin position="284"/>
        <end position="319"/>
    </location>
</feature>
<protein>
    <submittedName>
        <fullName evidence="4">Cyclin-dependent serine/threonine-protein kinase DDB_G0272797/DDB_G0274007</fullName>
    </submittedName>
</protein>
<reference evidence="4" key="1">
    <citation type="submission" date="2025-08" db="UniProtKB">
        <authorList>
            <consortium name="RefSeq"/>
        </authorList>
    </citation>
    <scope>IDENTIFICATION</scope>
    <source>
        <strain evidence="4">Airmid</strain>
    </source>
</reference>
<sequence>MANKERGKNDQQIIDIDPGDEYRTRFMYCSIGATLMCVGVIVLVSGLVVYILSSTGPHTYVNNMFFHNLHDYNNNYWPVIVAIILSSSGIAFITIAIVFTLFACFSHGRIEDHFRNQQQISPQPIHRNNINNNNNHHHQQQQQQNSFVNDRSQGIVRNTRTPLKATHDLYEEERLISSPTTSINVNPPTQYQINHQTPIYRSAQDNQQQQQQQQSNVRHVTNHLNNSNQQQPSQSHTMHGSCSDFVHHPIQTNQQHQQQQQQQQPPPVQIKYVPVVPSKTVEKQSATFTELSETNSPSSSSSSSNSIHQSTPKQQKGDINTVGLPLVNHITKSSNHHHHHHHHPKKVPPNGFSYLTHPEEIHIFHEYHHQRTSSSGDNHHHHHQQSNNRNNYHMPQPPPPPPPPPATRSTIRTTNHTASTSHESVL</sequence>
<dbReference type="GO" id="GO:0016301">
    <property type="term" value="F:kinase activity"/>
    <property type="evidence" value="ECO:0007669"/>
    <property type="project" value="UniProtKB-KW"/>
</dbReference>
<feature type="compositionally biased region" description="Low complexity" evidence="1">
    <location>
        <begin position="128"/>
        <end position="145"/>
    </location>
</feature>
<keyword evidence="4" id="KW-0418">Kinase</keyword>
<feature type="compositionally biased region" description="Polar residues" evidence="1">
    <location>
        <begin position="307"/>
        <end position="318"/>
    </location>
</feature>
<dbReference type="OrthoDB" id="10443937at2759"/>
<feature type="compositionally biased region" description="Basic residues" evidence="1">
    <location>
        <begin position="334"/>
        <end position="346"/>
    </location>
</feature>
<feature type="region of interest" description="Disordered" evidence="1">
    <location>
        <begin position="224"/>
        <end position="245"/>
    </location>
</feature>
<keyword evidence="3" id="KW-1185">Reference proteome</keyword>
<feature type="region of interest" description="Disordered" evidence="1">
    <location>
        <begin position="118"/>
        <end position="170"/>
    </location>
</feature>
<keyword evidence="2" id="KW-1133">Transmembrane helix</keyword>
<dbReference type="InParanoid" id="A0A6P6Y0Q6"/>
<gene>
    <name evidence="4" type="primary">LOC113793317</name>
</gene>
<dbReference type="RefSeq" id="XP_027199132.1">
    <property type="nucleotide sequence ID" value="XM_027343331.1"/>
</dbReference>
<name>A0A6P6Y0Q6_DERPT</name>
<organism evidence="3 4">
    <name type="scientific">Dermatophagoides pteronyssinus</name>
    <name type="common">European house dust mite</name>
    <dbReference type="NCBI Taxonomy" id="6956"/>
    <lineage>
        <taxon>Eukaryota</taxon>
        <taxon>Metazoa</taxon>
        <taxon>Ecdysozoa</taxon>
        <taxon>Arthropoda</taxon>
        <taxon>Chelicerata</taxon>
        <taxon>Arachnida</taxon>
        <taxon>Acari</taxon>
        <taxon>Acariformes</taxon>
        <taxon>Sarcoptiformes</taxon>
        <taxon>Astigmata</taxon>
        <taxon>Psoroptidia</taxon>
        <taxon>Analgoidea</taxon>
        <taxon>Pyroglyphidae</taxon>
        <taxon>Dermatophagoidinae</taxon>
        <taxon>Dermatophagoides</taxon>
    </lineage>
</organism>
<feature type="compositionally biased region" description="Polar residues" evidence="1">
    <location>
        <begin position="407"/>
        <end position="426"/>
    </location>
</feature>
<proteinExistence type="predicted"/>
<feature type="transmembrane region" description="Helical" evidence="2">
    <location>
        <begin position="76"/>
        <end position="105"/>
    </location>
</feature>
<evidence type="ECO:0000313" key="4">
    <source>
        <dbReference type="RefSeq" id="XP_027199132.1"/>
    </source>
</evidence>
<dbReference type="Proteomes" id="UP000515146">
    <property type="component" value="Unplaced"/>
</dbReference>
<dbReference type="AlphaFoldDB" id="A0A6P6Y0Q6"/>
<dbReference type="KEGG" id="dpte:113793317"/>
<evidence type="ECO:0000256" key="2">
    <source>
        <dbReference type="SAM" id="Phobius"/>
    </source>
</evidence>
<evidence type="ECO:0000256" key="1">
    <source>
        <dbReference type="SAM" id="MobiDB-lite"/>
    </source>
</evidence>
<feature type="region of interest" description="Disordered" evidence="1">
    <location>
        <begin position="332"/>
        <end position="354"/>
    </location>
</feature>
<feature type="compositionally biased region" description="Polar residues" evidence="1">
    <location>
        <begin position="146"/>
        <end position="161"/>
    </location>
</feature>
<accession>A0A6P6Y0Q6</accession>
<keyword evidence="2" id="KW-0812">Transmembrane</keyword>
<feature type="transmembrane region" description="Helical" evidence="2">
    <location>
        <begin position="26"/>
        <end position="52"/>
    </location>
</feature>
<evidence type="ECO:0000313" key="3">
    <source>
        <dbReference type="Proteomes" id="UP000515146"/>
    </source>
</evidence>
<keyword evidence="2" id="KW-0472">Membrane</keyword>
<feature type="region of interest" description="Disordered" evidence="1">
    <location>
        <begin position="369"/>
        <end position="426"/>
    </location>
</feature>
<feature type="compositionally biased region" description="Polar residues" evidence="1">
    <location>
        <begin position="284"/>
        <end position="294"/>
    </location>
</feature>
<feature type="compositionally biased region" description="Low complexity" evidence="1">
    <location>
        <begin position="295"/>
        <end position="306"/>
    </location>
</feature>
<feature type="compositionally biased region" description="Low complexity" evidence="1">
    <location>
        <begin position="225"/>
        <end position="235"/>
    </location>
</feature>